<sequence>MADLRRRVLSVLAVMLLVSAAGPVAGTLQVAQVQPEADNTATRIQVYENGTAHWTIRIRTRLTTARDVEQFQVFQMRIRNNSDRHLSPFRERMRGVVNDAANATGREMTAGNFTISTRIQEVPRRWGVVVYEFTWTDFAVTRPDSDAIIVSDVFGGGFFITANDTLTIAAPTGYRIDSVSPAPDRQDAGTLTWVGRVDFADDRPRVRFKPNSTTPTSTLPSESTLSNGTNAAEGDNDGTGDDGSDGGEDRPLSTVLVILGVLGALGVAGLLYLRRIDGGADKPAAERTEDAVVTDPTSKTNGVSGAPREQTDDLLTDGDRVRTFLQEHGGRVRQKEIVEAFGWSDSKTSRVVSRLTDEGEVKKLRIGRENVISLPDTEDD</sequence>
<evidence type="ECO:0000313" key="5">
    <source>
        <dbReference type="EMBL" id="SHH50130.1"/>
    </source>
</evidence>
<reference evidence="5 6" key="1">
    <citation type="submission" date="2016-11" db="EMBL/GenBank/DDBJ databases">
        <authorList>
            <person name="Jaros S."/>
            <person name="Januszkiewicz K."/>
            <person name="Wedrychowicz H."/>
        </authorList>
    </citation>
    <scope>NUCLEOTIDE SEQUENCE [LARGE SCALE GENOMIC DNA]</scope>
    <source>
        <strain evidence="5 6">DSM 9297</strain>
    </source>
</reference>
<feature type="domain" description="DUF7343" evidence="3">
    <location>
        <begin position="314"/>
        <end position="375"/>
    </location>
</feature>
<keyword evidence="6" id="KW-1185">Reference proteome</keyword>
<dbReference type="InterPro" id="IPR036390">
    <property type="entry name" value="WH_DNA-bd_sf"/>
</dbReference>
<dbReference type="Pfam" id="PF24036">
    <property type="entry name" value="DUF7345"/>
    <property type="match status" value="1"/>
</dbReference>
<evidence type="ECO:0000313" key="6">
    <source>
        <dbReference type="Proteomes" id="UP000184357"/>
    </source>
</evidence>
<feature type="compositionally biased region" description="Low complexity" evidence="1">
    <location>
        <begin position="212"/>
        <end position="226"/>
    </location>
</feature>
<dbReference type="AlphaFoldDB" id="A0A1M5THJ9"/>
<evidence type="ECO:0008006" key="7">
    <source>
        <dbReference type="Google" id="ProtNLM"/>
    </source>
</evidence>
<evidence type="ECO:0000259" key="4">
    <source>
        <dbReference type="Pfam" id="PF24036"/>
    </source>
</evidence>
<dbReference type="EMBL" id="FQWV01000008">
    <property type="protein sequence ID" value="SHH50130.1"/>
    <property type="molecule type" value="Genomic_DNA"/>
</dbReference>
<gene>
    <name evidence="5" type="ORF">SAMN05443636_2713</name>
</gene>
<keyword evidence="2" id="KW-0472">Membrane</keyword>
<keyword evidence="2" id="KW-0812">Transmembrane</keyword>
<evidence type="ECO:0000259" key="3">
    <source>
        <dbReference type="Pfam" id="PF24034"/>
    </source>
</evidence>
<dbReference type="Proteomes" id="UP000184357">
    <property type="component" value="Unassembled WGS sequence"/>
</dbReference>
<name>A0A1M5THJ9_9EURY</name>
<dbReference type="InterPro" id="IPR055767">
    <property type="entry name" value="DUF7343"/>
</dbReference>
<dbReference type="SUPFAM" id="SSF46785">
    <property type="entry name" value="Winged helix' DNA-binding domain"/>
    <property type="match status" value="1"/>
</dbReference>
<evidence type="ECO:0000256" key="2">
    <source>
        <dbReference type="SAM" id="Phobius"/>
    </source>
</evidence>
<evidence type="ECO:0000256" key="1">
    <source>
        <dbReference type="SAM" id="MobiDB-lite"/>
    </source>
</evidence>
<dbReference type="RefSeq" id="WP_073310501.1">
    <property type="nucleotide sequence ID" value="NZ_FQWV01000008.1"/>
</dbReference>
<accession>A0A1M5THJ9</accession>
<feature type="region of interest" description="Disordered" evidence="1">
    <location>
        <begin position="204"/>
        <end position="248"/>
    </location>
</feature>
<proteinExistence type="predicted"/>
<keyword evidence="2" id="KW-1133">Transmembrane helix</keyword>
<feature type="compositionally biased region" description="Acidic residues" evidence="1">
    <location>
        <begin position="234"/>
        <end position="246"/>
    </location>
</feature>
<dbReference type="Pfam" id="PF24034">
    <property type="entry name" value="DUF7343"/>
    <property type="match status" value="1"/>
</dbReference>
<organism evidence="5 6">
    <name type="scientific">Halobaculum gomorrense</name>
    <dbReference type="NCBI Taxonomy" id="43928"/>
    <lineage>
        <taxon>Archaea</taxon>
        <taxon>Methanobacteriati</taxon>
        <taxon>Methanobacteriota</taxon>
        <taxon>Stenosarchaea group</taxon>
        <taxon>Halobacteria</taxon>
        <taxon>Halobacteriales</taxon>
        <taxon>Haloferacaceae</taxon>
        <taxon>Halobaculum</taxon>
    </lineage>
</organism>
<feature type="region of interest" description="Disordered" evidence="1">
    <location>
        <begin position="282"/>
        <end position="313"/>
    </location>
</feature>
<dbReference type="InterPro" id="IPR055769">
    <property type="entry name" value="DUF7345"/>
</dbReference>
<feature type="domain" description="DUF7345" evidence="4">
    <location>
        <begin position="43"/>
        <end position="174"/>
    </location>
</feature>
<protein>
    <recommendedName>
        <fullName evidence="7">IclR helix-turn-helix domain-containing protein</fullName>
    </recommendedName>
</protein>
<feature type="transmembrane region" description="Helical" evidence="2">
    <location>
        <begin position="252"/>
        <end position="273"/>
    </location>
</feature>
<dbReference type="OrthoDB" id="27885at2157"/>